<comment type="caution">
    <text evidence="2">The sequence shown here is derived from an EMBL/GenBank/DDBJ whole genome shotgun (WGS) entry which is preliminary data.</text>
</comment>
<evidence type="ECO:0000256" key="1">
    <source>
        <dbReference type="SAM" id="MobiDB-lite"/>
    </source>
</evidence>
<feature type="region of interest" description="Disordered" evidence="1">
    <location>
        <begin position="1"/>
        <end position="35"/>
    </location>
</feature>
<evidence type="ECO:0000313" key="3">
    <source>
        <dbReference type="Proteomes" id="UP001305647"/>
    </source>
</evidence>
<evidence type="ECO:0000313" key="2">
    <source>
        <dbReference type="EMBL" id="KAK4099791.1"/>
    </source>
</evidence>
<dbReference type="Proteomes" id="UP001305647">
    <property type="component" value="Unassembled WGS sequence"/>
</dbReference>
<accession>A0AAN6T0I2</accession>
<protein>
    <submittedName>
        <fullName evidence="2">Uncharacterized protein</fullName>
    </submittedName>
</protein>
<keyword evidence="3" id="KW-1185">Reference proteome</keyword>
<dbReference type="EMBL" id="MU863646">
    <property type="protein sequence ID" value="KAK4099791.1"/>
    <property type="molecule type" value="Genomic_DNA"/>
</dbReference>
<name>A0AAN6T0I2_9PEZI</name>
<sequence length="277" mass="30640">MVSNANAEGIDDAVNSPEPRRRPLRSPKPSAKVRDTLISLENKTKPVKNTLGITARPDAAPTLDGRASVAQRMLADVGETRQNIKELKGLTTELISVKTELATVKTELSNVKKQVAEELKQVYERLDAISNSPVLTTTTALTSPNPSYANVVRTPPTSSPNLNSIQSMETTPSTMSDSLFCTIDTSRVESGEDDRTSVGAIRRIVEKEIRGMEDRVNWRCRAVTKDPKNLKRLRIACRDETELGIVKQVAERKMAPGTRVLRDELYPFKVDNVNRSV</sequence>
<organism evidence="2 3">
    <name type="scientific">Parathielavia hyrcaniae</name>
    <dbReference type="NCBI Taxonomy" id="113614"/>
    <lineage>
        <taxon>Eukaryota</taxon>
        <taxon>Fungi</taxon>
        <taxon>Dikarya</taxon>
        <taxon>Ascomycota</taxon>
        <taxon>Pezizomycotina</taxon>
        <taxon>Sordariomycetes</taxon>
        <taxon>Sordariomycetidae</taxon>
        <taxon>Sordariales</taxon>
        <taxon>Chaetomiaceae</taxon>
        <taxon>Parathielavia</taxon>
    </lineage>
</organism>
<gene>
    <name evidence="2" type="ORF">N658DRAFT_498036</name>
</gene>
<dbReference type="AlphaFoldDB" id="A0AAN6T0I2"/>
<reference evidence="2" key="2">
    <citation type="submission" date="2023-05" db="EMBL/GenBank/DDBJ databases">
        <authorList>
            <consortium name="Lawrence Berkeley National Laboratory"/>
            <person name="Steindorff A."/>
            <person name="Hensen N."/>
            <person name="Bonometti L."/>
            <person name="Westerberg I."/>
            <person name="Brannstrom I.O."/>
            <person name="Guillou S."/>
            <person name="Cros-Aarteil S."/>
            <person name="Calhoun S."/>
            <person name="Haridas S."/>
            <person name="Kuo A."/>
            <person name="Mondo S."/>
            <person name="Pangilinan J."/>
            <person name="Riley R."/>
            <person name="Labutti K."/>
            <person name="Andreopoulos B."/>
            <person name="Lipzen A."/>
            <person name="Chen C."/>
            <person name="Yanf M."/>
            <person name="Daum C."/>
            <person name="Ng V."/>
            <person name="Clum A."/>
            <person name="Ohm R."/>
            <person name="Martin F."/>
            <person name="Silar P."/>
            <person name="Natvig D."/>
            <person name="Lalanne C."/>
            <person name="Gautier V."/>
            <person name="Ament-Velasquez S.L."/>
            <person name="Kruys A."/>
            <person name="Hutchinson M.I."/>
            <person name="Powell A.J."/>
            <person name="Barry K."/>
            <person name="Miller A.N."/>
            <person name="Grigoriev I.V."/>
            <person name="Debuchy R."/>
            <person name="Gladieux P."/>
            <person name="Thoren M.H."/>
            <person name="Johannesson H."/>
        </authorList>
    </citation>
    <scope>NUCLEOTIDE SEQUENCE</scope>
    <source>
        <strain evidence="2">CBS 757.83</strain>
    </source>
</reference>
<dbReference type="Gene3D" id="1.20.58.130">
    <property type="match status" value="1"/>
</dbReference>
<proteinExistence type="predicted"/>
<feature type="non-terminal residue" evidence="2">
    <location>
        <position position="277"/>
    </location>
</feature>
<reference evidence="2" key="1">
    <citation type="journal article" date="2023" name="Mol. Phylogenet. Evol.">
        <title>Genome-scale phylogeny and comparative genomics of the fungal order Sordariales.</title>
        <authorList>
            <person name="Hensen N."/>
            <person name="Bonometti L."/>
            <person name="Westerberg I."/>
            <person name="Brannstrom I.O."/>
            <person name="Guillou S."/>
            <person name="Cros-Aarteil S."/>
            <person name="Calhoun S."/>
            <person name="Haridas S."/>
            <person name="Kuo A."/>
            <person name="Mondo S."/>
            <person name="Pangilinan J."/>
            <person name="Riley R."/>
            <person name="LaButti K."/>
            <person name="Andreopoulos B."/>
            <person name="Lipzen A."/>
            <person name="Chen C."/>
            <person name="Yan M."/>
            <person name="Daum C."/>
            <person name="Ng V."/>
            <person name="Clum A."/>
            <person name="Steindorff A."/>
            <person name="Ohm R.A."/>
            <person name="Martin F."/>
            <person name="Silar P."/>
            <person name="Natvig D.O."/>
            <person name="Lalanne C."/>
            <person name="Gautier V."/>
            <person name="Ament-Velasquez S.L."/>
            <person name="Kruys A."/>
            <person name="Hutchinson M.I."/>
            <person name="Powell A.J."/>
            <person name="Barry K."/>
            <person name="Miller A.N."/>
            <person name="Grigoriev I.V."/>
            <person name="Debuchy R."/>
            <person name="Gladieux P."/>
            <person name="Hiltunen Thoren M."/>
            <person name="Johannesson H."/>
        </authorList>
    </citation>
    <scope>NUCLEOTIDE SEQUENCE</scope>
    <source>
        <strain evidence="2">CBS 757.83</strain>
    </source>
</reference>